<dbReference type="Proteomes" id="UP001595616">
    <property type="component" value="Unassembled WGS sequence"/>
</dbReference>
<comment type="caution">
    <text evidence="1">The sequence shown here is derived from an EMBL/GenBank/DDBJ whole genome shotgun (WGS) entry which is preliminary data.</text>
</comment>
<dbReference type="EMBL" id="JBHRYQ010000001">
    <property type="protein sequence ID" value="MFC3810370.1"/>
    <property type="molecule type" value="Genomic_DNA"/>
</dbReference>
<dbReference type="Gene3D" id="3.40.390.10">
    <property type="entry name" value="Collagenase (Catalytic Domain)"/>
    <property type="match status" value="1"/>
</dbReference>
<gene>
    <name evidence="1" type="ORF">ACFOOI_06895</name>
</gene>
<sequence length="416" mass="45645">MKYLLIVFFLVIQFDIFGQEFQDGPMVVCEAGENFDGPISSLASYKNLRTQAGESSFVVTYSGFPSDAKAAFQAAINVWQKVMVTRVPIRIKATWESINSTTLANSGATKVYKNFGGNSIKDVWYPVALAEAIAGKELNGSEADINITVNQNISWSYFTDGTRQAFKYDLMTVILHEIAHGLGFTTTMKIGDSNTLQGQYGQSGTPFIYDMFIQNGSEQKMTDAAIFGNPSADLKTNYTSDNLFFNIKDLSLISEFPKIYAPSTFRSGGSISHLDENKFPKGTPNALMSPQIGAAEINHFPGPIILAILNEIGWSVNFYDLSVITAIEPVNVSQKLHLYPNPVIGDARVIVPDEMLNADLAFYLVDARGSLTSISSNATNIGANTFEFELSNLSVGKYFIKAISAQKELSVPFIKY</sequence>
<proteinExistence type="predicted"/>
<reference evidence="2" key="1">
    <citation type="journal article" date="2019" name="Int. J. Syst. Evol. Microbiol.">
        <title>The Global Catalogue of Microorganisms (GCM) 10K type strain sequencing project: providing services to taxonomists for standard genome sequencing and annotation.</title>
        <authorList>
            <consortium name="The Broad Institute Genomics Platform"/>
            <consortium name="The Broad Institute Genome Sequencing Center for Infectious Disease"/>
            <person name="Wu L."/>
            <person name="Ma J."/>
        </authorList>
    </citation>
    <scope>NUCLEOTIDE SEQUENCE [LARGE SCALE GENOMIC DNA]</scope>
    <source>
        <strain evidence="2">CECT 7956</strain>
    </source>
</reference>
<accession>A0ABV7YVL4</accession>
<evidence type="ECO:0000313" key="1">
    <source>
        <dbReference type="EMBL" id="MFC3810370.1"/>
    </source>
</evidence>
<evidence type="ECO:0000313" key="2">
    <source>
        <dbReference type="Proteomes" id="UP001595616"/>
    </source>
</evidence>
<keyword evidence="2" id="KW-1185">Reference proteome</keyword>
<dbReference type="SUPFAM" id="SSF55486">
    <property type="entry name" value="Metalloproteases ('zincins'), catalytic domain"/>
    <property type="match status" value="1"/>
</dbReference>
<name>A0ABV7YVL4_9BACT</name>
<organism evidence="1 2">
    <name type="scientific">Lacihabitans lacunae</name>
    <dbReference type="NCBI Taxonomy" id="1028214"/>
    <lineage>
        <taxon>Bacteria</taxon>
        <taxon>Pseudomonadati</taxon>
        <taxon>Bacteroidota</taxon>
        <taxon>Cytophagia</taxon>
        <taxon>Cytophagales</taxon>
        <taxon>Leadbetterellaceae</taxon>
        <taxon>Lacihabitans</taxon>
    </lineage>
</organism>
<dbReference type="InterPro" id="IPR024079">
    <property type="entry name" value="MetalloPept_cat_dom_sf"/>
</dbReference>
<evidence type="ECO:0008006" key="3">
    <source>
        <dbReference type="Google" id="ProtNLM"/>
    </source>
</evidence>
<dbReference type="RefSeq" id="WP_379836452.1">
    <property type="nucleotide sequence ID" value="NZ_JBHRYQ010000001.1"/>
</dbReference>
<protein>
    <recommendedName>
        <fullName evidence="3">Secretion system C-terminal sorting domain-containing protein</fullName>
    </recommendedName>
</protein>